<proteinExistence type="predicted"/>
<dbReference type="Proteomes" id="UP000186922">
    <property type="component" value="Unassembled WGS sequence"/>
</dbReference>
<sequence length="84" mass="9115">MAAVKAAAALCRRLHAFGQRHVQPPTVLLLLPQSDLLSFNYWPIIAATLNTILQLPVQTSYPLGETRTLADVCGYVLPSVSQAL</sequence>
<reference evidence="1 2" key="1">
    <citation type="journal article" date="2016" name="Nat. Commun.">
        <title>Extremotolerant tardigrade genome and improved radiotolerance of human cultured cells by tardigrade-unique protein.</title>
        <authorList>
            <person name="Hashimoto T."/>
            <person name="Horikawa D.D."/>
            <person name="Saito Y."/>
            <person name="Kuwahara H."/>
            <person name="Kozuka-Hata H."/>
            <person name="Shin-I T."/>
            <person name="Minakuchi Y."/>
            <person name="Ohishi K."/>
            <person name="Motoyama A."/>
            <person name="Aizu T."/>
            <person name="Enomoto A."/>
            <person name="Kondo K."/>
            <person name="Tanaka S."/>
            <person name="Hara Y."/>
            <person name="Koshikawa S."/>
            <person name="Sagara H."/>
            <person name="Miura T."/>
            <person name="Yokobori S."/>
            <person name="Miyagawa K."/>
            <person name="Suzuki Y."/>
            <person name="Kubo T."/>
            <person name="Oyama M."/>
            <person name="Kohara Y."/>
            <person name="Fujiyama A."/>
            <person name="Arakawa K."/>
            <person name="Katayama T."/>
            <person name="Toyoda A."/>
            <person name="Kunieda T."/>
        </authorList>
    </citation>
    <scope>NUCLEOTIDE SEQUENCE [LARGE SCALE GENOMIC DNA]</scope>
    <source>
        <strain evidence="1 2">YOKOZUNA-1</strain>
    </source>
</reference>
<dbReference type="EMBL" id="BDGG01000007">
    <property type="protein sequence ID" value="GAV02003.1"/>
    <property type="molecule type" value="Genomic_DNA"/>
</dbReference>
<accession>A0A1D1VPB8</accession>
<evidence type="ECO:0000313" key="2">
    <source>
        <dbReference type="Proteomes" id="UP000186922"/>
    </source>
</evidence>
<protein>
    <submittedName>
        <fullName evidence="1">Uncharacterized protein</fullName>
    </submittedName>
</protein>
<name>A0A1D1VPB8_RAMVA</name>
<organism evidence="1 2">
    <name type="scientific">Ramazzottius varieornatus</name>
    <name type="common">Water bear</name>
    <name type="synonym">Tardigrade</name>
    <dbReference type="NCBI Taxonomy" id="947166"/>
    <lineage>
        <taxon>Eukaryota</taxon>
        <taxon>Metazoa</taxon>
        <taxon>Ecdysozoa</taxon>
        <taxon>Tardigrada</taxon>
        <taxon>Eutardigrada</taxon>
        <taxon>Parachela</taxon>
        <taxon>Hypsibioidea</taxon>
        <taxon>Ramazzottiidae</taxon>
        <taxon>Ramazzottius</taxon>
    </lineage>
</organism>
<evidence type="ECO:0000313" key="1">
    <source>
        <dbReference type="EMBL" id="GAV02003.1"/>
    </source>
</evidence>
<dbReference type="AlphaFoldDB" id="A0A1D1VPB8"/>
<gene>
    <name evidence="1" type="primary">RvY_12621-1</name>
    <name evidence="1" type="synonym">RvY_12621.1</name>
    <name evidence="1" type="ORF">RvY_12621</name>
</gene>
<comment type="caution">
    <text evidence="1">The sequence shown here is derived from an EMBL/GenBank/DDBJ whole genome shotgun (WGS) entry which is preliminary data.</text>
</comment>
<keyword evidence="2" id="KW-1185">Reference proteome</keyword>